<dbReference type="EMBL" id="BMHH01000003">
    <property type="protein sequence ID" value="GGA84067.1"/>
    <property type="molecule type" value="Genomic_DNA"/>
</dbReference>
<feature type="compositionally biased region" description="Basic and acidic residues" evidence="1">
    <location>
        <begin position="1"/>
        <end position="25"/>
    </location>
</feature>
<gene>
    <name evidence="2" type="ORF">GCM10011491_09430</name>
</gene>
<protein>
    <submittedName>
        <fullName evidence="2">Uncharacterized protein</fullName>
    </submittedName>
</protein>
<feature type="compositionally biased region" description="Polar residues" evidence="1">
    <location>
        <begin position="26"/>
        <end position="36"/>
    </location>
</feature>
<proteinExistence type="predicted"/>
<reference evidence="2" key="1">
    <citation type="journal article" date="2014" name="Int. J. Syst. Evol. Microbiol.">
        <title>Complete genome sequence of Corynebacterium casei LMG S-19264T (=DSM 44701T), isolated from a smear-ripened cheese.</title>
        <authorList>
            <consortium name="US DOE Joint Genome Institute (JGI-PGF)"/>
            <person name="Walter F."/>
            <person name="Albersmeier A."/>
            <person name="Kalinowski J."/>
            <person name="Ruckert C."/>
        </authorList>
    </citation>
    <scope>NUCLEOTIDE SEQUENCE</scope>
    <source>
        <strain evidence="2">CGMCC 1.15082</strain>
    </source>
</reference>
<evidence type="ECO:0000313" key="2">
    <source>
        <dbReference type="EMBL" id="GGA84067.1"/>
    </source>
</evidence>
<name>A0A916WBV3_9HYPH</name>
<reference evidence="2" key="2">
    <citation type="submission" date="2020-09" db="EMBL/GenBank/DDBJ databases">
        <authorList>
            <person name="Sun Q."/>
            <person name="Zhou Y."/>
        </authorList>
    </citation>
    <scope>NUCLEOTIDE SEQUENCE</scope>
    <source>
        <strain evidence="2">CGMCC 1.15082</strain>
    </source>
</reference>
<sequence>MARFRQGDAETARHIGQKPHDREFTGSDSKTAASQRQNDERELEGVKLR</sequence>
<dbReference type="Proteomes" id="UP000646478">
    <property type="component" value="Unassembled WGS sequence"/>
</dbReference>
<feature type="compositionally biased region" description="Basic and acidic residues" evidence="1">
    <location>
        <begin position="37"/>
        <end position="49"/>
    </location>
</feature>
<organism evidence="2 3">
    <name type="scientific">Brucella endophytica</name>
    <dbReference type="NCBI Taxonomy" id="1963359"/>
    <lineage>
        <taxon>Bacteria</taxon>
        <taxon>Pseudomonadati</taxon>
        <taxon>Pseudomonadota</taxon>
        <taxon>Alphaproteobacteria</taxon>
        <taxon>Hyphomicrobiales</taxon>
        <taxon>Brucellaceae</taxon>
        <taxon>Brucella/Ochrobactrum group</taxon>
        <taxon>Brucella</taxon>
    </lineage>
</organism>
<keyword evidence="3" id="KW-1185">Reference proteome</keyword>
<accession>A0A916WBV3</accession>
<evidence type="ECO:0000313" key="3">
    <source>
        <dbReference type="Proteomes" id="UP000646478"/>
    </source>
</evidence>
<comment type="caution">
    <text evidence="2">The sequence shown here is derived from an EMBL/GenBank/DDBJ whole genome shotgun (WGS) entry which is preliminary data.</text>
</comment>
<dbReference type="AlphaFoldDB" id="A0A916WBV3"/>
<evidence type="ECO:0000256" key="1">
    <source>
        <dbReference type="SAM" id="MobiDB-lite"/>
    </source>
</evidence>
<feature type="region of interest" description="Disordered" evidence="1">
    <location>
        <begin position="1"/>
        <end position="49"/>
    </location>
</feature>